<protein>
    <submittedName>
        <fullName evidence="4">Two component transcriptional regulator, LytTR family</fullName>
    </submittedName>
</protein>
<dbReference type="GO" id="GO:0003677">
    <property type="term" value="F:DNA binding"/>
    <property type="evidence" value="ECO:0007669"/>
    <property type="project" value="InterPro"/>
</dbReference>
<feature type="modified residue" description="4-aspartylphosphate" evidence="1">
    <location>
        <position position="60"/>
    </location>
</feature>
<dbReference type="PROSITE" id="PS50930">
    <property type="entry name" value="HTH_LYTTR"/>
    <property type="match status" value="1"/>
</dbReference>
<dbReference type="GO" id="GO:0000156">
    <property type="term" value="F:phosphorelay response regulator activity"/>
    <property type="evidence" value="ECO:0007669"/>
    <property type="project" value="TreeGrafter"/>
</dbReference>
<evidence type="ECO:0000313" key="5">
    <source>
        <dbReference type="Proteomes" id="UP000199656"/>
    </source>
</evidence>
<dbReference type="PANTHER" id="PTHR45526:SF1">
    <property type="entry name" value="TRANSCRIPTIONAL REGULATORY PROTEIN DCUR-RELATED"/>
    <property type="match status" value="1"/>
</dbReference>
<reference evidence="5" key="1">
    <citation type="submission" date="2016-10" db="EMBL/GenBank/DDBJ databases">
        <authorList>
            <person name="Varghese N."/>
            <person name="Submissions S."/>
        </authorList>
    </citation>
    <scope>NUCLEOTIDE SEQUENCE [LARGE SCALE GENOMIC DNA]</scope>
    <source>
        <strain evidence="5">DSM 23920</strain>
    </source>
</reference>
<dbReference type="STRING" id="408074.SAMN05660909_05156"/>
<feature type="domain" description="Response regulatory" evidence="2">
    <location>
        <begin position="9"/>
        <end position="121"/>
    </location>
</feature>
<dbReference type="InterPro" id="IPR001789">
    <property type="entry name" value="Sig_transdc_resp-reg_receiver"/>
</dbReference>
<organism evidence="4 5">
    <name type="scientific">Chitinophaga terrae</name>
    <name type="common">ex Kim and Jung 2007</name>
    <dbReference type="NCBI Taxonomy" id="408074"/>
    <lineage>
        <taxon>Bacteria</taxon>
        <taxon>Pseudomonadati</taxon>
        <taxon>Bacteroidota</taxon>
        <taxon>Chitinophagia</taxon>
        <taxon>Chitinophagales</taxon>
        <taxon>Chitinophagaceae</taxon>
        <taxon>Chitinophaga</taxon>
    </lineage>
</organism>
<dbReference type="SMART" id="SM00448">
    <property type="entry name" value="REC"/>
    <property type="match status" value="1"/>
</dbReference>
<keyword evidence="5" id="KW-1185">Reference proteome</keyword>
<dbReference type="SUPFAM" id="SSF52172">
    <property type="entry name" value="CheY-like"/>
    <property type="match status" value="1"/>
</dbReference>
<accession>A0A1H4GDU9</accession>
<dbReference type="Pfam" id="PF00072">
    <property type="entry name" value="Response_reg"/>
    <property type="match status" value="1"/>
</dbReference>
<keyword evidence="1" id="KW-0597">Phosphoprotein</keyword>
<dbReference type="PROSITE" id="PS50110">
    <property type="entry name" value="RESPONSE_REGULATORY"/>
    <property type="match status" value="1"/>
</dbReference>
<proteinExistence type="predicted"/>
<dbReference type="RefSeq" id="WP_089765517.1">
    <property type="nucleotide sequence ID" value="NZ_BKAT01000059.1"/>
</dbReference>
<dbReference type="OrthoDB" id="1646880at2"/>
<dbReference type="PANTHER" id="PTHR45526">
    <property type="entry name" value="TRANSCRIPTIONAL REGULATORY PROTEIN DPIA"/>
    <property type="match status" value="1"/>
</dbReference>
<evidence type="ECO:0000259" key="3">
    <source>
        <dbReference type="PROSITE" id="PS50930"/>
    </source>
</evidence>
<dbReference type="Proteomes" id="UP000199656">
    <property type="component" value="Unassembled WGS sequence"/>
</dbReference>
<evidence type="ECO:0000313" key="4">
    <source>
        <dbReference type="EMBL" id="SEB07078.1"/>
    </source>
</evidence>
<dbReference type="Gene3D" id="3.40.50.2300">
    <property type="match status" value="1"/>
</dbReference>
<dbReference type="InterPro" id="IPR051271">
    <property type="entry name" value="2C-system_Tx_regulators"/>
</dbReference>
<feature type="domain" description="HTH LytTR-type" evidence="3">
    <location>
        <begin position="145"/>
        <end position="251"/>
    </location>
</feature>
<gene>
    <name evidence="4" type="ORF">SAMN05660909_05156</name>
</gene>
<dbReference type="Gene3D" id="2.40.50.1020">
    <property type="entry name" value="LytTr DNA-binding domain"/>
    <property type="match status" value="1"/>
</dbReference>
<evidence type="ECO:0000256" key="1">
    <source>
        <dbReference type="PROSITE-ProRule" id="PRU00169"/>
    </source>
</evidence>
<dbReference type="Pfam" id="PF04397">
    <property type="entry name" value="LytTR"/>
    <property type="match status" value="1"/>
</dbReference>
<dbReference type="InterPro" id="IPR011006">
    <property type="entry name" value="CheY-like_superfamily"/>
</dbReference>
<dbReference type="InterPro" id="IPR007492">
    <property type="entry name" value="LytTR_DNA-bd_dom"/>
</dbReference>
<evidence type="ECO:0000259" key="2">
    <source>
        <dbReference type="PROSITE" id="PS50110"/>
    </source>
</evidence>
<dbReference type="AlphaFoldDB" id="A0A1H4GDU9"/>
<name>A0A1H4GDU9_9BACT</name>
<sequence length="251" mass="28375">MPALSALIRVVIVEDQPIVRNDIKALVESHEGFIVVGQCATIEEGYVLLTTTLPDLVLLDIELGTSNSFELLEQLESLPFSIIFLTAYESFAIRAIKFGAMDYLLKPVNEQEFHNALSKVTQKKETDRIQVAVVSSHYKKPNNRLVLRSQTFIQVVDLPDIIYCKSDSGYTTFFLADGRKVVTSRYIKEYQEMLPANMFLRPHQSYVVGLRYIDRYQRELGGGNIILKNGTVIPVASRKKDMVIAAITQKL</sequence>
<dbReference type="EMBL" id="FNRL01000036">
    <property type="protein sequence ID" value="SEB07078.1"/>
    <property type="molecule type" value="Genomic_DNA"/>
</dbReference>
<dbReference type="SMART" id="SM00850">
    <property type="entry name" value="LytTR"/>
    <property type="match status" value="1"/>
</dbReference>